<dbReference type="Proteomes" id="UP000463883">
    <property type="component" value="Chromosome"/>
</dbReference>
<name>A0A6P1MHJ0_9FIRM</name>
<comment type="similarity">
    <text evidence="2 5">Belongs to the DegT/DnrJ/EryC1 family.</text>
</comment>
<sequence length="364" mass="41000">MNIPFSTFKYMHEDIKTEIQDAFEGCYDAGWFIQGQEYDNFEREFAEYCGAKYCIGVGTGMDAIYLSLKALEVGAGDEVIVPSHTFIATALAVIYAGATPVFCEVDINTYNLNYEHIEKCITKNTKAIIAVHLYGQMAEMDSICQIAKKYNLYVIEDAAQAHGATYKGKKAGSFGMTAAFSFYPGKNLGALGDGGAIVTNNKDIADRIRALGCYGSTIKYHHDFKGINSRLDEIQAAFLRVKLRYLDRWTIERQQIAQMYMQGINNAKITLPRITENCSHVWHLFVIRAEKRDELQKYLGEKGIGTLVHYPIPMHLQKAFTDLDYKKGDLPIVEEISSTALTLPLYIGMKEKEVQYVIDALNEF</sequence>
<dbReference type="Gene3D" id="3.90.1150.10">
    <property type="entry name" value="Aspartate Aminotransferase, domain 1"/>
    <property type="match status" value="1"/>
</dbReference>
<dbReference type="Pfam" id="PF01041">
    <property type="entry name" value="DegT_DnrJ_EryC1"/>
    <property type="match status" value="1"/>
</dbReference>
<dbReference type="GO" id="GO:0008483">
    <property type="term" value="F:transaminase activity"/>
    <property type="evidence" value="ECO:0007669"/>
    <property type="project" value="UniProtKB-KW"/>
</dbReference>
<dbReference type="EMBL" id="CP047591">
    <property type="protein sequence ID" value="QHI72054.1"/>
    <property type="molecule type" value="Genomic_DNA"/>
</dbReference>
<dbReference type="PIRSF" id="PIRSF000390">
    <property type="entry name" value="PLP_StrS"/>
    <property type="match status" value="1"/>
</dbReference>
<reference evidence="6 7" key="1">
    <citation type="submission" date="2020-01" db="EMBL/GenBank/DDBJ databases">
        <title>Genomic analysis of Aminipila sp. CBA3637.</title>
        <authorList>
            <person name="Kim Y.B."/>
            <person name="Roh S.W."/>
        </authorList>
    </citation>
    <scope>NUCLEOTIDE SEQUENCE [LARGE SCALE GENOMIC DNA]</scope>
    <source>
        <strain evidence="6 7">CBA3637</strain>
    </source>
</reference>
<protein>
    <submittedName>
        <fullName evidence="6">Aminotransferase class I/II-fold pyridoxal phosphate-dependent enzyme</fullName>
    </submittedName>
</protein>
<evidence type="ECO:0000256" key="5">
    <source>
        <dbReference type="RuleBase" id="RU004508"/>
    </source>
</evidence>
<dbReference type="InterPro" id="IPR015424">
    <property type="entry name" value="PyrdxlP-dep_Trfase"/>
</dbReference>
<accession>A0A6P1MHJ0</accession>
<evidence type="ECO:0000256" key="3">
    <source>
        <dbReference type="PIRSR" id="PIRSR000390-1"/>
    </source>
</evidence>
<dbReference type="RefSeq" id="WP_162361824.1">
    <property type="nucleotide sequence ID" value="NZ_CP047591.1"/>
</dbReference>
<dbReference type="CDD" id="cd00616">
    <property type="entry name" value="AHBA_syn"/>
    <property type="match status" value="1"/>
</dbReference>
<evidence type="ECO:0000313" key="6">
    <source>
        <dbReference type="EMBL" id="QHI72054.1"/>
    </source>
</evidence>
<proteinExistence type="inferred from homology"/>
<dbReference type="AlphaFoldDB" id="A0A6P1MHJ0"/>
<dbReference type="GO" id="GO:0030170">
    <property type="term" value="F:pyridoxal phosphate binding"/>
    <property type="evidence" value="ECO:0007669"/>
    <property type="project" value="TreeGrafter"/>
</dbReference>
<keyword evidence="6" id="KW-0032">Aminotransferase</keyword>
<dbReference type="Gene3D" id="3.40.640.10">
    <property type="entry name" value="Type I PLP-dependent aspartate aminotransferase-like (Major domain)"/>
    <property type="match status" value="1"/>
</dbReference>
<dbReference type="GO" id="GO:0000271">
    <property type="term" value="P:polysaccharide biosynthetic process"/>
    <property type="evidence" value="ECO:0007669"/>
    <property type="project" value="TreeGrafter"/>
</dbReference>
<dbReference type="PANTHER" id="PTHR30244:SF36">
    <property type="entry name" value="3-OXO-GLUCOSE-6-PHOSPHATE:GLUTAMATE AMINOTRANSFERASE"/>
    <property type="match status" value="1"/>
</dbReference>
<dbReference type="KEGG" id="amic:Ami3637_06270"/>
<dbReference type="InterPro" id="IPR000653">
    <property type="entry name" value="DegT/StrS_aminotransferase"/>
</dbReference>
<evidence type="ECO:0000256" key="1">
    <source>
        <dbReference type="ARBA" id="ARBA00022898"/>
    </source>
</evidence>
<evidence type="ECO:0000256" key="2">
    <source>
        <dbReference type="ARBA" id="ARBA00037999"/>
    </source>
</evidence>
<dbReference type="InterPro" id="IPR015422">
    <property type="entry name" value="PyrdxlP-dep_Trfase_small"/>
</dbReference>
<feature type="active site" description="Proton acceptor" evidence="3">
    <location>
        <position position="186"/>
    </location>
</feature>
<evidence type="ECO:0000313" key="7">
    <source>
        <dbReference type="Proteomes" id="UP000463883"/>
    </source>
</evidence>
<feature type="modified residue" description="N6-(pyridoxal phosphate)lysine" evidence="4">
    <location>
        <position position="186"/>
    </location>
</feature>
<dbReference type="PANTHER" id="PTHR30244">
    <property type="entry name" value="TRANSAMINASE"/>
    <property type="match status" value="1"/>
</dbReference>
<keyword evidence="7" id="KW-1185">Reference proteome</keyword>
<dbReference type="SUPFAM" id="SSF53383">
    <property type="entry name" value="PLP-dependent transferases"/>
    <property type="match status" value="1"/>
</dbReference>
<gene>
    <name evidence="6" type="ORF">Ami3637_06270</name>
</gene>
<evidence type="ECO:0000256" key="4">
    <source>
        <dbReference type="PIRSR" id="PIRSR000390-2"/>
    </source>
</evidence>
<organism evidence="6 7">
    <name type="scientific">Aminipila terrae</name>
    <dbReference type="NCBI Taxonomy" id="2697030"/>
    <lineage>
        <taxon>Bacteria</taxon>
        <taxon>Bacillati</taxon>
        <taxon>Bacillota</taxon>
        <taxon>Clostridia</taxon>
        <taxon>Peptostreptococcales</taxon>
        <taxon>Anaerovoracaceae</taxon>
        <taxon>Aminipila</taxon>
    </lineage>
</organism>
<keyword evidence="6" id="KW-0808">Transferase</keyword>
<dbReference type="FunFam" id="3.40.640.10:FF:000089">
    <property type="entry name" value="Aminotransferase, DegT/DnrJ/EryC1/StrS family"/>
    <property type="match status" value="1"/>
</dbReference>
<dbReference type="InterPro" id="IPR015421">
    <property type="entry name" value="PyrdxlP-dep_Trfase_major"/>
</dbReference>
<keyword evidence="1 4" id="KW-0663">Pyridoxal phosphate</keyword>